<dbReference type="PROSITE" id="PS50048">
    <property type="entry name" value="ZN2_CY6_FUNGAL_2"/>
    <property type="match status" value="1"/>
</dbReference>
<dbReference type="GO" id="GO:0003677">
    <property type="term" value="F:DNA binding"/>
    <property type="evidence" value="ECO:0007669"/>
    <property type="project" value="InterPro"/>
</dbReference>
<feature type="domain" description="Zn(2)-C6 fungal-type" evidence="4">
    <location>
        <begin position="91"/>
        <end position="123"/>
    </location>
</feature>
<dbReference type="GO" id="GO:0000981">
    <property type="term" value="F:DNA-binding transcription factor activity, RNA polymerase II-specific"/>
    <property type="evidence" value="ECO:0007669"/>
    <property type="project" value="InterPro"/>
</dbReference>
<feature type="region of interest" description="Disordered" evidence="3">
    <location>
        <begin position="738"/>
        <end position="762"/>
    </location>
</feature>
<dbReference type="VEuPathDB" id="FungiDB:BTJ68_10796"/>
<gene>
    <name evidence="5" type="ORF">D0863_01970</name>
</gene>
<dbReference type="PANTHER" id="PTHR47425:SF2">
    <property type="entry name" value="FARB-RELATED"/>
    <property type="match status" value="1"/>
</dbReference>
<keyword evidence="1" id="KW-0479">Metal-binding</keyword>
<evidence type="ECO:0000256" key="2">
    <source>
        <dbReference type="ARBA" id="ARBA00023242"/>
    </source>
</evidence>
<dbReference type="SMART" id="SM00906">
    <property type="entry name" value="Fungal_trans"/>
    <property type="match status" value="1"/>
</dbReference>
<evidence type="ECO:0000256" key="3">
    <source>
        <dbReference type="SAM" id="MobiDB-lite"/>
    </source>
</evidence>
<dbReference type="GO" id="GO:0006351">
    <property type="term" value="P:DNA-templated transcription"/>
    <property type="evidence" value="ECO:0007669"/>
    <property type="project" value="InterPro"/>
</dbReference>
<dbReference type="Pfam" id="PF00172">
    <property type="entry name" value="Zn_clus"/>
    <property type="match status" value="1"/>
</dbReference>
<evidence type="ECO:0000313" key="5">
    <source>
        <dbReference type="EMBL" id="RMY76442.1"/>
    </source>
</evidence>
<dbReference type="SMART" id="SM00066">
    <property type="entry name" value="GAL4"/>
    <property type="match status" value="1"/>
</dbReference>
<dbReference type="InterPro" id="IPR007219">
    <property type="entry name" value="XnlR_reg_dom"/>
</dbReference>
<keyword evidence="2" id="KW-0539">Nucleus</keyword>
<accession>A0A3M7EIP5</accession>
<dbReference type="AlphaFoldDB" id="A0A3M7EIP5"/>
<reference evidence="5 6" key="1">
    <citation type="journal article" date="2018" name="BMC Genomics">
        <title>Genomic evidence for intraspecific hybridization in a clonal and extremely halotolerant yeast.</title>
        <authorList>
            <person name="Gostincar C."/>
            <person name="Stajich J.E."/>
            <person name="Zupancic J."/>
            <person name="Zalar P."/>
            <person name="Gunde-Cimerman N."/>
        </authorList>
    </citation>
    <scope>NUCLEOTIDE SEQUENCE [LARGE SCALE GENOMIC DNA]</scope>
    <source>
        <strain evidence="5 6">EXF-2682</strain>
    </source>
</reference>
<sequence length="886" mass="99017">MGSTLSRAFVFDVFHSITIPTTAASLHMVLSKIITDDMGSMPHDPPMSDSSGSPSDTTGVQFQAPKRSADAAGLKPGMRPGKSVKRRASKACQCCRARKVRCNVVEHGAPCTNCRLDEVECIVSESKRKKKWTTNETGASQQAKDSMYDESGAAKPMQAAPPYEPIKRPSVSEHTPHAVYQDIDRDFNHAPDSGPRASMYPPDMLLNMQRGGQRPGSISSIPESAAMMPEMLSPINPSLSLPMYIKPLPPRLNADDIVYLDKKGALAIPAVPLRNELLRCYAEYIHPYMPIINMHEFVRNIDQNNGIQPISLLLFQAVMFAGVASVNMRFLKAAGYESRRQARRDFFTKTRLLYDFDIEVDRISLIQSLLLMTYWYETPDDQKDSHHWMGIAVSLSHTIGLHRNPEKSSTMDGPRQRLWKRIWWSTYMRDRLVALGMRRPTRIKDKDFDVPMLKLDDFELEILPDGASCMPADCTYLRDAEKQRQLAIMCIEKAKLCICVSHVLSVQYSVLHNNHGVMSEEGSTRTTMMLVAKKLDPAVNDVQACDKELQAWKENLSEEARYIEPRWADIDSGKADLVVNRSLLHMIYYATLSALHRPQVLPSTSMPPRSMQADQLEISRKSVRLAATQITSIANSLYNYDLVRLLPTTGITTLLPAIIIHLLDIKAPEEETRRNSLQGFCQCMQIMAKMRDIYAAADYSTAFLEAAIRKAEIVLPQKTNELKETRQVITSAQGLMDAGKHMTSNHDPGALTPPPDNQPGEQKVQMNHFNDHLMTDDDIAQKLNSFLASTPPDSETHQSGGETGIHAPFHLQTELEPDFDSMVNLDAAGETWLLEDGALAAMQGESSGFTMDMDWMKGMRDGGLRFPDGSVDLEIPEDMGSVQGDL</sequence>
<comment type="caution">
    <text evidence="5">The sequence shown here is derived from an EMBL/GenBank/DDBJ whole genome shotgun (WGS) entry which is preliminary data.</text>
</comment>
<dbReference type="CDD" id="cd12148">
    <property type="entry name" value="fungal_TF_MHR"/>
    <property type="match status" value="1"/>
</dbReference>
<dbReference type="InterPro" id="IPR052761">
    <property type="entry name" value="Fungal_Detox/Toxin_TFs"/>
</dbReference>
<dbReference type="InterPro" id="IPR036864">
    <property type="entry name" value="Zn2-C6_fun-type_DNA-bd_sf"/>
</dbReference>
<organism evidence="5 6">
    <name type="scientific">Hortaea werneckii</name>
    <name type="common">Black yeast</name>
    <name type="synonym">Cladosporium werneckii</name>
    <dbReference type="NCBI Taxonomy" id="91943"/>
    <lineage>
        <taxon>Eukaryota</taxon>
        <taxon>Fungi</taxon>
        <taxon>Dikarya</taxon>
        <taxon>Ascomycota</taxon>
        <taxon>Pezizomycotina</taxon>
        <taxon>Dothideomycetes</taxon>
        <taxon>Dothideomycetidae</taxon>
        <taxon>Mycosphaerellales</taxon>
        <taxon>Teratosphaeriaceae</taxon>
        <taxon>Hortaea</taxon>
    </lineage>
</organism>
<dbReference type="OrthoDB" id="4451586at2759"/>
<dbReference type="EMBL" id="QWIP01000039">
    <property type="protein sequence ID" value="RMY76442.1"/>
    <property type="molecule type" value="Genomic_DNA"/>
</dbReference>
<feature type="region of interest" description="Disordered" evidence="3">
    <location>
        <begin position="37"/>
        <end position="83"/>
    </location>
</feature>
<dbReference type="PANTHER" id="PTHR47425">
    <property type="entry name" value="FARB-RELATED"/>
    <property type="match status" value="1"/>
</dbReference>
<evidence type="ECO:0000313" key="6">
    <source>
        <dbReference type="Proteomes" id="UP000269276"/>
    </source>
</evidence>
<feature type="compositionally biased region" description="Low complexity" evidence="3">
    <location>
        <begin position="37"/>
        <end position="56"/>
    </location>
</feature>
<dbReference type="CDD" id="cd00067">
    <property type="entry name" value="GAL4"/>
    <property type="match status" value="1"/>
</dbReference>
<dbReference type="Pfam" id="PF04082">
    <property type="entry name" value="Fungal_trans"/>
    <property type="match status" value="1"/>
</dbReference>
<dbReference type="PROSITE" id="PS00463">
    <property type="entry name" value="ZN2_CY6_FUNGAL_1"/>
    <property type="match status" value="1"/>
</dbReference>
<dbReference type="Gene3D" id="4.10.240.10">
    <property type="entry name" value="Zn(2)-C6 fungal-type DNA-binding domain"/>
    <property type="match status" value="1"/>
</dbReference>
<dbReference type="GO" id="GO:0008270">
    <property type="term" value="F:zinc ion binding"/>
    <property type="evidence" value="ECO:0007669"/>
    <property type="project" value="InterPro"/>
</dbReference>
<protein>
    <recommendedName>
        <fullName evidence="4">Zn(2)-C6 fungal-type domain-containing protein</fullName>
    </recommendedName>
</protein>
<evidence type="ECO:0000259" key="4">
    <source>
        <dbReference type="PROSITE" id="PS50048"/>
    </source>
</evidence>
<name>A0A3M7EIP5_HORWE</name>
<dbReference type="Proteomes" id="UP000269276">
    <property type="component" value="Unassembled WGS sequence"/>
</dbReference>
<dbReference type="SUPFAM" id="SSF57701">
    <property type="entry name" value="Zn2/Cys6 DNA-binding domain"/>
    <property type="match status" value="1"/>
</dbReference>
<evidence type="ECO:0000256" key="1">
    <source>
        <dbReference type="ARBA" id="ARBA00022723"/>
    </source>
</evidence>
<proteinExistence type="predicted"/>
<dbReference type="InterPro" id="IPR001138">
    <property type="entry name" value="Zn2Cys6_DnaBD"/>
</dbReference>